<gene>
    <name evidence="3" type="ORF">C5Y93_04355</name>
</gene>
<evidence type="ECO:0000313" key="4">
    <source>
        <dbReference type="Proteomes" id="UP000237819"/>
    </source>
</evidence>
<feature type="chain" id="PRO_5015727554" description="DUF6268 domain-containing protein" evidence="1">
    <location>
        <begin position="25"/>
        <end position="392"/>
    </location>
</feature>
<dbReference type="AlphaFoldDB" id="A0A2S8GS73"/>
<feature type="domain" description="DUF6268" evidence="2">
    <location>
        <begin position="143"/>
        <end position="298"/>
    </location>
</feature>
<dbReference type="RefSeq" id="WP_105334167.1">
    <property type="nucleotide sequence ID" value="NZ_PUHZ01000005.1"/>
</dbReference>
<dbReference type="InterPro" id="IPR046235">
    <property type="entry name" value="DUF6268"/>
</dbReference>
<organism evidence="3 4">
    <name type="scientific">Blastopirellula marina</name>
    <dbReference type="NCBI Taxonomy" id="124"/>
    <lineage>
        <taxon>Bacteria</taxon>
        <taxon>Pseudomonadati</taxon>
        <taxon>Planctomycetota</taxon>
        <taxon>Planctomycetia</taxon>
        <taxon>Pirellulales</taxon>
        <taxon>Pirellulaceae</taxon>
        <taxon>Blastopirellula</taxon>
    </lineage>
</organism>
<evidence type="ECO:0000313" key="3">
    <source>
        <dbReference type="EMBL" id="PQO47279.1"/>
    </source>
</evidence>
<dbReference type="Pfam" id="PF19783">
    <property type="entry name" value="DUF6268"/>
    <property type="match status" value="1"/>
</dbReference>
<accession>A0A2S8GS73</accession>
<evidence type="ECO:0000256" key="1">
    <source>
        <dbReference type="SAM" id="SignalP"/>
    </source>
</evidence>
<protein>
    <recommendedName>
        <fullName evidence="2">DUF6268 domain-containing protein</fullName>
    </recommendedName>
</protein>
<dbReference type="EMBL" id="PUHZ01000005">
    <property type="protein sequence ID" value="PQO47279.1"/>
    <property type="molecule type" value="Genomic_DNA"/>
</dbReference>
<comment type="caution">
    <text evidence="3">The sequence shown here is derived from an EMBL/GenBank/DDBJ whole genome shotgun (WGS) entry which is preliminary data.</text>
</comment>
<evidence type="ECO:0000259" key="2">
    <source>
        <dbReference type="Pfam" id="PF19783"/>
    </source>
</evidence>
<dbReference type="Proteomes" id="UP000237819">
    <property type="component" value="Unassembled WGS sequence"/>
</dbReference>
<dbReference type="SUPFAM" id="SSF56935">
    <property type="entry name" value="Porins"/>
    <property type="match status" value="1"/>
</dbReference>
<keyword evidence="1" id="KW-0732">Signal</keyword>
<feature type="signal peptide" evidence="1">
    <location>
        <begin position="1"/>
        <end position="24"/>
    </location>
</feature>
<proteinExistence type="predicted"/>
<sequence>MNRRLLGLLLLAVCAFWRQQNACAQSYAPPAPQQAGYSDQDLFGEPPTDYVPWGESYQAPPPYQQVTYPQPEDPQTQLFEEEMYFIEEAEQKPRKKKGLDVAKRDPVKTYVFWAPEQNLRGQDGDFSMSGFNAALTLPILIEEGKIWAATITYDQLDISTDAILPDTGIAMPDHFYQVNFGITHIRALDNGWQAGGMFSVGTATDKPFDDINDMTVTALAFVNIPWNNDRDSWNFSLFYSPTGQLPFPLPGIAYHWHPSEQFEMNIGLPFAMKYRPTERRTLSLTYTPLTNINVLLEQQLGAKVTLYGGYSINNKIYFLSERTDDKDQFYFFDQRLTIGLRRDLIGGFSADLSAAYLFDRKVFQAQGFSSDRTDQIGIDSGGLISLSISWRR</sequence>
<reference evidence="3 4" key="1">
    <citation type="submission" date="2018-02" db="EMBL/GenBank/DDBJ databases">
        <title>Comparative genomes isolates from brazilian mangrove.</title>
        <authorList>
            <person name="Araujo J.E."/>
            <person name="Taketani R.G."/>
            <person name="Silva M.C.P."/>
            <person name="Loureco M.V."/>
            <person name="Andreote F.D."/>
        </authorList>
    </citation>
    <scope>NUCLEOTIDE SEQUENCE [LARGE SCALE GENOMIC DNA]</scope>
    <source>
        <strain evidence="3 4">Nap-Phe MGV</strain>
    </source>
</reference>
<dbReference type="OrthoDB" id="212671at2"/>
<name>A0A2S8GS73_9BACT</name>